<comment type="similarity">
    <text evidence="2">Belongs to the FARP (FMRFamide related peptide) family.</text>
</comment>
<keyword evidence="5" id="KW-0732">Signal</keyword>
<dbReference type="GO" id="GO:0005576">
    <property type="term" value="C:extracellular region"/>
    <property type="evidence" value="ECO:0007669"/>
    <property type="project" value="UniProtKB-SubCell"/>
</dbReference>
<dbReference type="CTD" id="64111"/>
<evidence type="ECO:0000256" key="4">
    <source>
        <dbReference type="ARBA" id="ARBA00022525"/>
    </source>
</evidence>
<keyword evidence="6" id="KW-0027">Amidation</keyword>
<accession>A0A5B9BWH9</accession>
<reference evidence="11" key="1">
    <citation type="submission" date="2019-01" db="EMBL/GenBank/DDBJ databases">
        <authorList>
            <person name="Sang L."/>
        </authorList>
    </citation>
    <scope>NUCLEOTIDE SEQUENCE</scope>
</reference>
<dbReference type="GO" id="GO:0005102">
    <property type="term" value="F:signaling receptor binding"/>
    <property type="evidence" value="ECO:0007669"/>
    <property type="project" value="TreeGrafter"/>
</dbReference>
<dbReference type="GO" id="GO:0007218">
    <property type="term" value="P:neuropeptide signaling pathway"/>
    <property type="evidence" value="ECO:0007669"/>
    <property type="project" value="UniProtKB-KW"/>
</dbReference>
<feature type="region of interest" description="Disordered" evidence="10">
    <location>
        <begin position="164"/>
        <end position="201"/>
    </location>
</feature>
<dbReference type="KEGG" id="ocu:100352082"/>
<evidence type="ECO:0000256" key="8">
    <source>
        <dbReference type="ARBA" id="ARBA00045318"/>
    </source>
</evidence>
<evidence type="ECO:0000256" key="6">
    <source>
        <dbReference type="ARBA" id="ARBA00022815"/>
    </source>
</evidence>
<evidence type="ECO:0000256" key="1">
    <source>
        <dbReference type="ARBA" id="ARBA00004613"/>
    </source>
</evidence>
<protein>
    <recommendedName>
        <fullName evidence="3">Pro-FMRFamide-related neuropeptide VF</fullName>
    </recommendedName>
</protein>
<dbReference type="EMBL" id="MK403675">
    <property type="protein sequence ID" value="QED93308.1"/>
    <property type="molecule type" value="mRNA"/>
</dbReference>
<comment type="function">
    <text evidence="8">Efficiently inhibits forskolin-induced production of cAMP. Blocks morphine-induced analgesia.</text>
</comment>
<keyword evidence="4" id="KW-0964">Secreted</keyword>
<evidence type="ECO:0000256" key="5">
    <source>
        <dbReference type="ARBA" id="ARBA00022729"/>
    </source>
</evidence>
<dbReference type="GeneID" id="100352082"/>
<evidence type="ECO:0000313" key="11">
    <source>
        <dbReference type="EMBL" id="QED93308.1"/>
    </source>
</evidence>
<dbReference type="GO" id="GO:0032277">
    <property type="term" value="P:negative regulation of gonadotropin secretion"/>
    <property type="evidence" value="ECO:0007669"/>
    <property type="project" value="TreeGrafter"/>
</dbReference>
<dbReference type="InterPro" id="IPR026297">
    <property type="entry name" value="FMRFamide-related/fGRP"/>
</dbReference>
<dbReference type="PANTHER" id="PTHR14403">
    <property type="entry name" value="RFAMIDE PEPTIDE GONADOTROPIN INHIBITORY HORMONE"/>
    <property type="match status" value="1"/>
</dbReference>
<sequence>MEIISPKRFILLTLATSSLWTSNIFCTDELMMSNLHSRENYSRYCKFRGHPEEEKERSLHFEELKDWGPKDGNKMSSPTVNKMPHAAATLPLRFGRTTEEERSPQPVANLPLRFGRNMEASILRRIPNLPQRFGRTTTAKSVTKTLSDLLSPSANELLHSMACQHQGTQNPEPKHPRGLEFKKTDNAELQQEKSEKSGTCP</sequence>
<proteinExistence type="evidence at transcript level"/>
<evidence type="ECO:0000256" key="2">
    <source>
        <dbReference type="ARBA" id="ARBA00006356"/>
    </source>
</evidence>
<dbReference type="PANTHER" id="PTHR14403:SF6">
    <property type="entry name" value="PRO-FMRFAMIDE-RELATED NEUROPEPTIDE VF"/>
    <property type="match status" value="1"/>
</dbReference>
<evidence type="ECO:0000256" key="7">
    <source>
        <dbReference type="ARBA" id="ARBA00023320"/>
    </source>
</evidence>
<comment type="subcellular location">
    <subcellularLocation>
        <location evidence="1">Secreted</location>
    </subcellularLocation>
</comment>
<evidence type="ECO:0000256" key="10">
    <source>
        <dbReference type="SAM" id="MobiDB-lite"/>
    </source>
</evidence>
<evidence type="ECO:0000256" key="3">
    <source>
        <dbReference type="ARBA" id="ARBA00020574"/>
    </source>
</evidence>
<dbReference type="AlphaFoldDB" id="A0A5B9BWH9"/>
<feature type="compositionally biased region" description="Basic and acidic residues" evidence="10">
    <location>
        <begin position="172"/>
        <end position="201"/>
    </location>
</feature>
<dbReference type="OrthoDB" id="8834619at2759"/>
<comment type="function">
    <text evidence="9">Efficiently inhibits forskolin-induced production of cAMP. Acts as a potent negative regulator of gonadotropin synthesis and secretion. Induces secretion of prolactin.</text>
</comment>
<evidence type="ECO:0000256" key="9">
    <source>
        <dbReference type="ARBA" id="ARBA00046154"/>
    </source>
</evidence>
<name>A0A5B9BWH9_RABIT</name>
<organism evidence="11">
    <name type="scientific">Oryctolagus cuniculus</name>
    <name type="common">Rabbit</name>
    <dbReference type="NCBI Taxonomy" id="9986"/>
    <lineage>
        <taxon>Eukaryota</taxon>
        <taxon>Metazoa</taxon>
        <taxon>Chordata</taxon>
        <taxon>Craniata</taxon>
        <taxon>Vertebrata</taxon>
        <taxon>Euteleostomi</taxon>
        <taxon>Mammalia</taxon>
        <taxon>Eutheria</taxon>
        <taxon>Euarchontoglires</taxon>
        <taxon>Glires</taxon>
        <taxon>Lagomorpha</taxon>
        <taxon>Leporidae</taxon>
        <taxon>Oryctolagus</taxon>
    </lineage>
</organism>
<keyword evidence="7" id="KW-0527">Neuropeptide</keyword>